<dbReference type="EMBL" id="AUZY01006662">
    <property type="protein sequence ID" value="EQD53643.1"/>
    <property type="molecule type" value="Genomic_DNA"/>
</dbReference>
<dbReference type="GO" id="GO:0005886">
    <property type="term" value="C:plasma membrane"/>
    <property type="evidence" value="ECO:0007669"/>
    <property type="project" value="UniProtKB-SubCell"/>
</dbReference>
<keyword evidence="4 6" id="KW-1133">Transmembrane helix</keyword>
<accession>T1AA14</accession>
<name>T1AA14_9ZZZZ</name>
<feature type="transmembrane region" description="Helical" evidence="6">
    <location>
        <begin position="12"/>
        <end position="31"/>
    </location>
</feature>
<dbReference type="Gene3D" id="3.30.420.270">
    <property type="match status" value="1"/>
</dbReference>
<evidence type="ECO:0000256" key="4">
    <source>
        <dbReference type="ARBA" id="ARBA00022989"/>
    </source>
</evidence>
<evidence type="ECO:0000256" key="3">
    <source>
        <dbReference type="ARBA" id="ARBA00022692"/>
    </source>
</evidence>
<keyword evidence="3 6" id="KW-0812">Transmembrane</keyword>
<keyword evidence="5 6" id="KW-0472">Membrane</keyword>
<protein>
    <submittedName>
        <fullName evidence="8">Biopolymer transport protein ExbD/TolR</fullName>
    </submittedName>
</protein>
<sequence length="136" mass="15209">MEPETPDLNVVSFIDVLLMLLVFFMLSTTFIQSAHLRINLPKASLRSTAMRSGLVITIDRQGRYYVDQEALTRTSPGALARALRRFAARRRDLVVTIRADARVPYQAVVTALSVTGQLGFHKVNLVTIRTRRPPSG</sequence>
<dbReference type="PANTHER" id="PTHR30558:SF3">
    <property type="entry name" value="BIOPOLYMER TRANSPORT PROTEIN EXBD-RELATED"/>
    <property type="match status" value="1"/>
</dbReference>
<reference evidence="8" key="2">
    <citation type="journal article" date="2014" name="ISME J.">
        <title>Microbial stratification in low pH oxic and suboxic macroscopic growths along an acid mine drainage.</title>
        <authorList>
            <person name="Mendez-Garcia C."/>
            <person name="Mesa V."/>
            <person name="Sprenger R.R."/>
            <person name="Richter M."/>
            <person name="Diez M.S."/>
            <person name="Solano J."/>
            <person name="Bargiela R."/>
            <person name="Golyshina O.V."/>
            <person name="Manteca A."/>
            <person name="Ramos J.L."/>
            <person name="Gallego J.R."/>
            <person name="Llorente I."/>
            <person name="Martins Dos Santos V.A."/>
            <person name="Jensen O.N."/>
            <person name="Pelaez A.I."/>
            <person name="Sanchez J."/>
            <person name="Ferrer M."/>
        </authorList>
    </citation>
    <scope>NUCLEOTIDE SEQUENCE</scope>
</reference>
<dbReference type="AlphaFoldDB" id="T1AA14"/>
<reference evidence="8" key="1">
    <citation type="submission" date="2013-08" db="EMBL/GenBank/DDBJ databases">
        <authorList>
            <person name="Mendez C."/>
            <person name="Richter M."/>
            <person name="Ferrer M."/>
            <person name="Sanchez J."/>
        </authorList>
    </citation>
    <scope>NUCLEOTIDE SEQUENCE</scope>
</reference>
<dbReference type="EMBL" id="AUZZ01009759">
    <property type="protein sequence ID" value="EQD32606.1"/>
    <property type="molecule type" value="Genomic_DNA"/>
</dbReference>
<evidence type="ECO:0000256" key="1">
    <source>
        <dbReference type="ARBA" id="ARBA00004162"/>
    </source>
</evidence>
<proteinExistence type="predicted"/>
<gene>
    <name evidence="8" type="ORF">B1B_10122</name>
    <name evidence="7" type="ORF">B2A_13473</name>
</gene>
<comment type="subcellular location">
    <subcellularLocation>
        <location evidence="1">Cell membrane</location>
        <topology evidence="1">Single-pass membrane protein</topology>
    </subcellularLocation>
</comment>
<evidence type="ECO:0000256" key="6">
    <source>
        <dbReference type="SAM" id="Phobius"/>
    </source>
</evidence>
<comment type="caution">
    <text evidence="8">The sequence shown here is derived from an EMBL/GenBank/DDBJ whole genome shotgun (WGS) entry which is preliminary data.</text>
</comment>
<keyword evidence="2" id="KW-1003">Cell membrane</keyword>
<organism evidence="8">
    <name type="scientific">mine drainage metagenome</name>
    <dbReference type="NCBI Taxonomy" id="410659"/>
    <lineage>
        <taxon>unclassified sequences</taxon>
        <taxon>metagenomes</taxon>
        <taxon>ecological metagenomes</taxon>
    </lineage>
</organism>
<evidence type="ECO:0000256" key="2">
    <source>
        <dbReference type="ARBA" id="ARBA00022475"/>
    </source>
</evidence>
<evidence type="ECO:0000256" key="5">
    <source>
        <dbReference type="ARBA" id="ARBA00023136"/>
    </source>
</evidence>
<evidence type="ECO:0000313" key="8">
    <source>
        <dbReference type="EMBL" id="EQD53643.1"/>
    </source>
</evidence>
<evidence type="ECO:0000313" key="7">
    <source>
        <dbReference type="EMBL" id="EQD32606.1"/>
    </source>
</evidence>
<dbReference type="PANTHER" id="PTHR30558">
    <property type="entry name" value="EXBD MEMBRANE COMPONENT OF PMF-DRIVEN MACROMOLECULE IMPORT SYSTEM"/>
    <property type="match status" value="1"/>
</dbReference>
<dbReference type="InterPro" id="IPR003400">
    <property type="entry name" value="ExbD"/>
</dbReference>
<dbReference type="GO" id="GO:0022857">
    <property type="term" value="F:transmembrane transporter activity"/>
    <property type="evidence" value="ECO:0007669"/>
    <property type="project" value="InterPro"/>
</dbReference>
<dbReference type="Pfam" id="PF02472">
    <property type="entry name" value="ExbD"/>
    <property type="match status" value="1"/>
</dbReference>